<feature type="transmembrane region" description="Helical" evidence="1">
    <location>
        <begin position="12"/>
        <end position="36"/>
    </location>
</feature>
<protein>
    <submittedName>
        <fullName evidence="2">Uncharacterized protein</fullName>
    </submittedName>
</protein>
<reference evidence="2 3" key="1">
    <citation type="submission" date="2019-04" db="EMBL/GenBank/DDBJ databases">
        <authorList>
            <person name="Feng G."/>
            <person name="Zhang J."/>
            <person name="Zhu H."/>
        </authorList>
    </citation>
    <scope>NUCLEOTIDE SEQUENCE [LARGE SCALE GENOMIC DNA]</scope>
    <source>
        <strain evidence="2 3">JCM 17223</strain>
    </source>
</reference>
<dbReference type="AlphaFoldDB" id="A0A4Z0PKL3"/>
<keyword evidence="1" id="KW-0812">Transmembrane</keyword>
<organism evidence="2 3">
    <name type="scientific">Hymenobacter elongatus</name>
    <dbReference type="NCBI Taxonomy" id="877208"/>
    <lineage>
        <taxon>Bacteria</taxon>
        <taxon>Pseudomonadati</taxon>
        <taxon>Bacteroidota</taxon>
        <taxon>Cytophagia</taxon>
        <taxon>Cytophagales</taxon>
        <taxon>Hymenobacteraceae</taxon>
        <taxon>Hymenobacter</taxon>
    </lineage>
</organism>
<name>A0A4Z0PKL3_9BACT</name>
<dbReference type="Proteomes" id="UP000297739">
    <property type="component" value="Unassembled WGS sequence"/>
</dbReference>
<proteinExistence type="predicted"/>
<keyword evidence="1" id="KW-1133">Transmembrane helix</keyword>
<gene>
    <name evidence="2" type="ORF">E5J99_10480</name>
</gene>
<dbReference type="OrthoDB" id="887351at2"/>
<dbReference type="EMBL" id="SRLD01000017">
    <property type="protein sequence ID" value="TGE16295.1"/>
    <property type="molecule type" value="Genomic_DNA"/>
</dbReference>
<evidence type="ECO:0000313" key="2">
    <source>
        <dbReference type="EMBL" id="TGE16295.1"/>
    </source>
</evidence>
<evidence type="ECO:0000313" key="3">
    <source>
        <dbReference type="Proteomes" id="UP000297739"/>
    </source>
</evidence>
<accession>A0A4Z0PKL3</accession>
<feature type="transmembrane region" description="Helical" evidence="1">
    <location>
        <begin position="66"/>
        <end position="92"/>
    </location>
</feature>
<sequence length="101" mass="11149">MNQRRSSLLPTSIALLGKVMNVALLLVCSGATIWAIRLFVVRWKLPYTAAGTYYNPRTGVTYDEHIVAVALGLLLLFGLLTLLLLASAYRLYVAAPSRKVR</sequence>
<evidence type="ECO:0000256" key="1">
    <source>
        <dbReference type="SAM" id="Phobius"/>
    </source>
</evidence>
<dbReference type="RefSeq" id="WP_135497677.1">
    <property type="nucleotide sequence ID" value="NZ_SRLD01000017.1"/>
</dbReference>
<comment type="caution">
    <text evidence="2">The sequence shown here is derived from an EMBL/GenBank/DDBJ whole genome shotgun (WGS) entry which is preliminary data.</text>
</comment>
<keyword evidence="1" id="KW-0472">Membrane</keyword>
<keyword evidence="3" id="KW-1185">Reference proteome</keyword>